<dbReference type="AlphaFoldDB" id="A0AAW3MTA6"/>
<reference evidence="1 2" key="1">
    <citation type="submission" date="2015-11" db="EMBL/GenBank/DDBJ databases">
        <title>Expanding the genomic diversity of Burkholderia species for the development of highly accurate diagnostics.</title>
        <authorList>
            <person name="Sahl J."/>
            <person name="Keim P."/>
            <person name="Wagner D."/>
        </authorList>
    </citation>
    <scope>NUCLEOTIDE SEQUENCE [LARGE SCALE GENOMIC DNA]</scope>
    <source>
        <strain evidence="1 2">MSMB1808WGS</strain>
    </source>
</reference>
<gene>
    <name evidence="1" type="ORF">WJ96_04430</name>
</gene>
<accession>A0AAW3MTA6</accession>
<organism evidence="1 2">
    <name type="scientific">Burkholderia ubonensis</name>
    <dbReference type="NCBI Taxonomy" id="101571"/>
    <lineage>
        <taxon>Bacteria</taxon>
        <taxon>Pseudomonadati</taxon>
        <taxon>Pseudomonadota</taxon>
        <taxon>Betaproteobacteria</taxon>
        <taxon>Burkholderiales</taxon>
        <taxon>Burkholderiaceae</taxon>
        <taxon>Burkholderia</taxon>
        <taxon>Burkholderia cepacia complex</taxon>
    </lineage>
</organism>
<proteinExistence type="predicted"/>
<sequence>MLEFLAYCATADFQNCGKWGTWYTKGDSALFDNSVQHAMPAGVPEKLARAKMGSLIRRGLVKGCACGCRGDFELTLKGQAQLVA</sequence>
<name>A0AAW3MTA6_9BURK</name>
<dbReference type="RefSeq" id="WP_059928323.1">
    <property type="nucleotide sequence ID" value="NZ_LPBG01000117.1"/>
</dbReference>
<protein>
    <submittedName>
        <fullName evidence="1">Uncharacterized protein</fullName>
    </submittedName>
</protein>
<evidence type="ECO:0000313" key="1">
    <source>
        <dbReference type="EMBL" id="KVP97822.1"/>
    </source>
</evidence>
<comment type="caution">
    <text evidence="1">The sequence shown here is derived from an EMBL/GenBank/DDBJ whole genome shotgun (WGS) entry which is preliminary data.</text>
</comment>
<keyword evidence="2" id="KW-1185">Reference proteome</keyword>
<dbReference type="Proteomes" id="UP000056453">
    <property type="component" value="Unassembled WGS sequence"/>
</dbReference>
<evidence type="ECO:0000313" key="2">
    <source>
        <dbReference type="Proteomes" id="UP000056453"/>
    </source>
</evidence>
<dbReference type="EMBL" id="LPBJ01000047">
    <property type="protein sequence ID" value="KVP97822.1"/>
    <property type="molecule type" value="Genomic_DNA"/>
</dbReference>